<keyword evidence="2" id="KW-1185">Reference proteome</keyword>
<organism evidence="1 2">
    <name type="scientific">Allacma fusca</name>
    <dbReference type="NCBI Taxonomy" id="39272"/>
    <lineage>
        <taxon>Eukaryota</taxon>
        <taxon>Metazoa</taxon>
        <taxon>Ecdysozoa</taxon>
        <taxon>Arthropoda</taxon>
        <taxon>Hexapoda</taxon>
        <taxon>Collembola</taxon>
        <taxon>Symphypleona</taxon>
        <taxon>Sminthuridae</taxon>
        <taxon>Allacma</taxon>
    </lineage>
</organism>
<dbReference type="Proteomes" id="UP000708208">
    <property type="component" value="Unassembled WGS sequence"/>
</dbReference>
<dbReference type="AlphaFoldDB" id="A0A8J2P1D3"/>
<evidence type="ECO:0000313" key="2">
    <source>
        <dbReference type="Proteomes" id="UP000708208"/>
    </source>
</evidence>
<evidence type="ECO:0008006" key="3">
    <source>
        <dbReference type="Google" id="ProtNLM"/>
    </source>
</evidence>
<comment type="caution">
    <text evidence="1">The sequence shown here is derived from an EMBL/GenBank/DDBJ whole genome shotgun (WGS) entry which is preliminary data.</text>
</comment>
<proteinExistence type="predicted"/>
<accession>A0A8J2P1D3</accession>
<sequence>MELNGNKITKNTHVVAVEHYLAEDGTCVTERFFQRMFFLAQQILTVIRNTNLFRQPTMDELVEFEHGLTTISDEEQQIILDYEDKNIYQTCLTKPVLRTLHHNHFGEGGKIEAVICQYCNLKILSKTSVPVICHSTRPLNFKSIIHGLSAGLYKTSDIKVLAKSPNEILQIEIASDNMYIPKLVSGMDNGPGGQFTGRTRKAKMRITNSTNFVNEPIFESFSASLGLGESSSAIILEKCLKSFFPRVIIPTDKLQATTQLICKLPLLENILEQDLLLPPDVEESTRNPRRRLVSLKRKSERRESRQDELNHIDDKQFRSFNLLCQMFEINGLAGLKQFYNCIESSMLACFWETYRQSAYNSFKLDPTGVPTISAYTFQAFLFYSKTKIKISPRSFLAHLDVNSMYPFTMKSFNFPSGNYEWMDRAELNALVFPPRQHWREITLDEPSRDVDYILEFDLLYPPDLHSDTASLPLGFQHLILSYFVRDEQLTSS</sequence>
<reference evidence="1" key="1">
    <citation type="submission" date="2021-06" db="EMBL/GenBank/DDBJ databases">
        <authorList>
            <person name="Hodson N. C."/>
            <person name="Mongue J. A."/>
            <person name="Jaron S. K."/>
        </authorList>
    </citation>
    <scope>NUCLEOTIDE SEQUENCE</scope>
</reference>
<evidence type="ECO:0000313" key="1">
    <source>
        <dbReference type="EMBL" id="CAG7721905.1"/>
    </source>
</evidence>
<gene>
    <name evidence="1" type="ORF">AFUS01_LOCUS11091</name>
</gene>
<name>A0A8J2P1D3_9HEXA</name>
<dbReference type="EMBL" id="CAJVCH010084333">
    <property type="protein sequence ID" value="CAG7721905.1"/>
    <property type="molecule type" value="Genomic_DNA"/>
</dbReference>
<dbReference type="OrthoDB" id="8030979at2759"/>
<protein>
    <recommendedName>
        <fullName evidence="3">DNA-directed DNA polymerase</fullName>
    </recommendedName>
</protein>
<feature type="non-terminal residue" evidence="1">
    <location>
        <position position="1"/>
    </location>
</feature>